<gene>
    <name evidence="2" type="ORF">WLH_05827</name>
</gene>
<accession>A0A192CLK8</accession>
<protein>
    <recommendedName>
        <fullName evidence="4">YhfA</fullName>
    </recommendedName>
</protein>
<evidence type="ECO:0008006" key="4">
    <source>
        <dbReference type="Google" id="ProtNLM"/>
    </source>
</evidence>
<proteinExistence type="predicted"/>
<keyword evidence="1" id="KW-0472">Membrane</keyword>
<sequence>MQILCATVKCCRRSRDLPEKVIMTSDNIAEYVGENNQFTEKPVTEYPPVIQDNTVTTKDYLYSNNIDTDLLVVIGGLIVILFLMMLIMYFINSLRHKKLTEILGKISFPEKSGSNLLKPEAVSCNLLSLCVLAPVLCTPRKLAEVSREIIVASAQEIAWTPGSSRIDGHQGENITWSLSSQSPADKYDLINKTSRVSPDSGRFYEPDTVLDHRERVRLFIQIQFPHGSDWSEVLRLTDIVTEKVSSGRAAGGYHHRHTGYTWSVSHIILFCPVPDFPGVSS</sequence>
<keyword evidence="2" id="KW-0614">Plasmid</keyword>
<reference evidence="2 3" key="1">
    <citation type="submission" date="2016-03" db="EMBL/GenBank/DDBJ databases">
        <title>Genome Sequence and Comparative Pathogenic Determinants of Uropathogenic Escherichia coli O25b:H4, a Clinical Isolate from Saudi Arabia.</title>
        <authorList>
            <person name="Alyamani E.A.J."/>
            <person name="Khiyami M.A."/>
            <person name="Booq R.Y."/>
            <person name="Bahwerth F.S."/>
            <person name="Vaisvil B."/>
            <person name="Schmitt D.P."/>
            <person name="Kapatral V."/>
        </authorList>
    </citation>
    <scope>NUCLEOTIDE SEQUENCE [LARGE SCALE GENOMIC DNA]</scope>
    <source>
        <strain evidence="2 3">O25b:H4</strain>
        <plasmid evidence="3">Plasmid</plasmid>
    </source>
</reference>
<geneLocation type="plasmid" evidence="3"/>
<dbReference type="Proteomes" id="UP000183316">
    <property type="component" value="Plasmid unnamed"/>
</dbReference>
<dbReference type="EMBL" id="CP015086">
    <property type="protein sequence ID" value="ANK07088.1"/>
    <property type="molecule type" value="Genomic_DNA"/>
</dbReference>
<name>A0A192CLK8_ECO25</name>
<dbReference type="PATRIC" id="fig|941280.3.peg.5781"/>
<dbReference type="AlphaFoldDB" id="A0A192CLK8"/>
<keyword evidence="1" id="KW-0812">Transmembrane</keyword>
<evidence type="ECO:0000313" key="2">
    <source>
        <dbReference type="EMBL" id="ANK07088.1"/>
    </source>
</evidence>
<keyword evidence="1" id="KW-1133">Transmembrane helix</keyword>
<evidence type="ECO:0000313" key="3">
    <source>
        <dbReference type="Proteomes" id="UP000183316"/>
    </source>
</evidence>
<feature type="transmembrane region" description="Helical" evidence="1">
    <location>
        <begin position="70"/>
        <end position="91"/>
    </location>
</feature>
<organism evidence="2 3">
    <name type="scientific">Escherichia coli O25b:H4</name>
    <dbReference type="NCBI Taxonomy" id="941280"/>
    <lineage>
        <taxon>Bacteria</taxon>
        <taxon>Pseudomonadati</taxon>
        <taxon>Pseudomonadota</taxon>
        <taxon>Gammaproteobacteria</taxon>
        <taxon>Enterobacterales</taxon>
        <taxon>Enterobacteriaceae</taxon>
        <taxon>Escherichia</taxon>
    </lineage>
</organism>
<evidence type="ECO:0000256" key="1">
    <source>
        <dbReference type="SAM" id="Phobius"/>
    </source>
</evidence>